<protein>
    <submittedName>
        <fullName evidence="3">BTB/POZ protein</fullName>
    </submittedName>
</protein>
<reference evidence="3" key="1">
    <citation type="journal article" date="2021" name="J Fungi (Basel)">
        <title>Genomic and Metabolomic Analyses of the Marine Fungus Emericellopsis cladophorae: Insights into Saltwater Adaptability Mechanisms and Its Biosynthetic Potential.</title>
        <authorList>
            <person name="Goncalves M.F.M."/>
            <person name="Hilario S."/>
            <person name="Van de Peer Y."/>
            <person name="Esteves A.C."/>
            <person name="Alves A."/>
        </authorList>
    </citation>
    <scope>NUCLEOTIDE SEQUENCE</scope>
    <source>
        <strain evidence="3">MUM 19.33</strain>
    </source>
</reference>
<dbReference type="CDD" id="cd18186">
    <property type="entry name" value="BTB_POZ_ZBTB_KLHL-like"/>
    <property type="match status" value="1"/>
</dbReference>
<evidence type="ECO:0000313" key="3">
    <source>
        <dbReference type="EMBL" id="KAI6781471.1"/>
    </source>
</evidence>
<accession>A0A9P9Y195</accession>
<dbReference type="AlphaFoldDB" id="A0A9P9Y195"/>
<organism evidence="3 4">
    <name type="scientific">Emericellopsis cladophorae</name>
    <dbReference type="NCBI Taxonomy" id="2686198"/>
    <lineage>
        <taxon>Eukaryota</taxon>
        <taxon>Fungi</taxon>
        <taxon>Dikarya</taxon>
        <taxon>Ascomycota</taxon>
        <taxon>Pezizomycotina</taxon>
        <taxon>Sordariomycetes</taxon>
        <taxon>Hypocreomycetidae</taxon>
        <taxon>Hypocreales</taxon>
        <taxon>Bionectriaceae</taxon>
        <taxon>Emericellopsis</taxon>
    </lineage>
</organism>
<evidence type="ECO:0000313" key="4">
    <source>
        <dbReference type="Proteomes" id="UP001055219"/>
    </source>
</evidence>
<dbReference type="Proteomes" id="UP001055219">
    <property type="component" value="Unassembled WGS sequence"/>
</dbReference>
<dbReference type="PANTHER" id="PTHR47843">
    <property type="entry name" value="BTB DOMAIN-CONTAINING PROTEIN-RELATED"/>
    <property type="match status" value="1"/>
</dbReference>
<evidence type="ECO:0000259" key="2">
    <source>
        <dbReference type="PROSITE" id="PS50097"/>
    </source>
</evidence>
<dbReference type="InterPro" id="IPR011333">
    <property type="entry name" value="SKP1/BTB/POZ_sf"/>
</dbReference>
<dbReference type="InterPro" id="IPR000210">
    <property type="entry name" value="BTB/POZ_dom"/>
</dbReference>
<sequence length="297" mass="33116">MAPTTPPKKSPSKSASPPTNETEHLKAGAKTTSSSPPVKVKTEDDSERDSLSAVPPPPSTSDQKAFEVEEQTADEIVADVKNLIPNEVPASLAAEQHESLSTLYCDALFTDLTIACKDQTFSVHKVVVCTQSSVLRHYAMTPPITLEQFKDGVLVMRISRADLMQAAIQFLYLKVYELPSPAPEKKVWSTKPKHSVAEFLFSLELYDLADKLHLPTLKTNIVQQLAKWNTYKRKVVNFPTFHEAINFIADNISDKNDPIHDAVANVLARNKKVLRTGDMLEWLKVRPEMILDLLARI</sequence>
<name>A0A9P9Y195_9HYPO</name>
<gene>
    <name evidence="3" type="ORF">J7T54_001433</name>
</gene>
<proteinExistence type="predicted"/>
<dbReference type="GeneID" id="75827952"/>
<dbReference type="PANTHER" id="PTHR47843:SF5">
    <property type="entry name" value="BTB_POZ DOMAIN PROTEIN"/>
    <property type="match status" value="1"/>
</dbReference>
<dbReference type="Gene3D" id="3.30.710.10">
    <property type="entry name" value="Potassium Channel Kv1.1, Chain A"/>
    <property type="match status" value="1"/>
</dbReference>
<feature type="region of interest" description="Disordered" evidence="1">
    <location>
        <begin position="1"/>
        <end position="68"/>
    </location>
</feature>
<dbReference type="EMBL" id="JAGIXG020000021">
    <property type="protein sequence ID" value="KAI6781471.1"/>
    <property type="molecule type" value="Genomic_DNA"/>
</dbReference>
<dbReference type="PROSITE" id="PS50097">
    <property type="entry name" value="BTB"/>
    <property type="match status" value="1"/>
</dbReference>
<dbReference type="RefSeq" id="XP_051362327.1">
    <property type="nucleotide sequence ID" value="XM_051506311.1"/>
</dbReference>
<evidence type="ECO:0000256" key="1">
    <source>
        <dbReference type="SAM" id="MobiDB-lite"/>
    </source>
</evidence>
<dbReference type="OrthoDB" id="1022638at2759"/>
<reference evidence="3" key="2">
    <citation type="submission" date="2022-07" db="EMBL/GenBank/DDBJ databases">
        <authorList>
            <person name="Goncalves M.F.M."/>
            <person name="Hilario S."/>
            <person name="Van De Peer Y."/>
            <person name="Esteves A.C."/>
            <person name="Alves A."/>
        </authorList>
    </citation>
    <scope>NUCLEOTIDE SEQUENCE</scope>
    <source>
        <strain evidence="3">MUM 19.33</strain>
    </source>
</reference>
<dbReference type="SUPFAM" id="SSF54695">
    <property type="entry name" value="POZ domain"/>
    <property type="match status" value="1"/>
</dbReference>
<dbReference type="Pfam" id="PF00651">
    <property type="entry name" value="BTB"/>
    <property type="match status" value="1"/>
</dbReference>
<keyword evidence="4" id="KW-1185">Reference proteome</keyword>
<comment type="caution">
    <text evidence="3">The sequence shown here is derived from an EMBL/GenBank/DDBJ whole genome shotgun (WGS) entry which is preliminary data.</text>
</comment>
<feature type="domain" description="BTB" evidence="2">
    <location>
        <begin position="110"/>
        <end position="180"/>
    </location>
</feature>